<reference evidence="1" key="1">
    <citation type="journal article" date="2021" name="Proc. Natl. Acad. Sci. U.S.A.">
        <title>A Catalog of Tens of Thousands of Viruses from Human Metagenomes Reveals Hidden Associations with Chronic Diseases.</title>
        <authorList>
            <person name="Tisza M.J."/>
            <person name="Buck C.B."/>
        </authorList>
    </citation>
    <scope>NUCLEOTIDE SEQUENCE</scope>
    <source>
        <strain evidence="1">Ctshb19</strain>
    </source>
</reference>
<organism evidence="1">
    <name type="scientific">Myoviridae sp. ctshb19</name>
    <dbReference type="NCBI Taxonomy" id="2825194"/>
    <lineage>
        <taxon>Viruses</taxon>
        <taxon>Duplodnaviria</taxon>
        <taxon>Heunggongvirae</taxon>
        <taxon>Uroviricota</taxon>
        <taxon>Caudoviricetes</taxon>
    </lineage>
</organism>
<name>A0A8S5UG51_9CAUD</name>
<evidence type="ECO:0000313" key="1">
    <source>
        <dbReference type="EMBL" id="DAF93448.1"/>
    </source>
</evidence>
<protein>
    <submittedName>
        <fullName evidence="1">Oxidoreductase</fullName>
    </submittedName>
</protein>
<proteinExistence type="predicted"/>
<dbReference type="EMBL" id="BK016086">
    <property type="protein sequence ID" value="DAF93448.1"/>
    <property type="molecule type" value="Genomic_DNA"/>
</dbReference>
<sequence length="61" mass="7036">MIYDGNWAIAQCERLGLTVNWSLRKISHPKAVCYWTWGCADCDTMIEAVIEAVAYIEERKL</sequence>
<accession>A0A8S5UG51</accession>